<evidence type="ECO:0000313" key="6">
    <source>
        <dbReference type="Proteomes" id="UP000198558"/>
    </source>
</evidence>
<evidence type="ECO:0000256" key="1">
    <source>
        <dbReference type="ARBA" id="ARBA00023015"/>
    </source>
</evidence>
<evidence type="ECO:0000256" key="2">
    <source>
        <dbReference type="ARBA" id="ARBA00023125"/>
    </source>
</evidence>
<keyword evidence="6" id="KW-1185">Reference proteome</keyword>
<dbReference type="GO" id="GO:0003700">
    <property type="term" value="F:DNA-binding transcription factor activity"/>
    <property type="evidence" value="ECO:0007669"/>
    <property type="project" value="InterPro"/>
</dbReference>
<dbReference type="InterPro" id="IPR036388">
    <property type="entry name" value="WH-like_DNA-bd_sf"/>
</dbReference>
<dbReference type="OrthoDB" id="5461037at2"/>
<dbReference type="Proteomes" id="UP000198558">
    <property type="component" value="Unassembled WGS sequence"/>
</dbReference>
<dbReference type="GO" id="GO:0003677">
    <property type="term" value="F:DNA binding"/>
    <property type="evidence" value="ECO:0007669"/>
    <property type="project" value="UniProtKB-KW"/>
</dbReference>
<evidence type="ECO:0000313" key="5">
    <source>
        <dbReference type="EMBL" id="SET39699.1"/>
    </source>
</evidence>
<keyword evidence="3" id="KW-0804">Transcription</keyword>
<dbReference type="AlphaFoldDB" id="A0A1I0E485"/>
<dbReference type="InterPro" id="IPR000835">
    <property type="entry name" value="HTH_MarR-typ"/>
</dbReference>
<organism evidence="5 6">
    <name type="scientific">Thomasclavelia cocleata</name>
    <dbReference type="NCBI Taxonomy" id="69824"/>
    <lineage>
        <taxon>Bacteria</taxon>
        <taxon>Bacillati</taxon>
        <taxon>Bacillota</taxon>
        <taxon>Erysipelotrichia</taxon>
        <taxon>Erysipelotrichales</taxon>
        <taxon>Coprobacillaceae</taxon>
        <taxon>Thomasclavelia</taxon>
    </lineage>
</organism>
<reference evidence="6" key="1">
    <citation type="submission" date="2016-10" db="EMBL/GenBank/DDBJ databases">
        <authorList>
            <person name="Varghese N."/>
            <person name="Submissions S."/>
        </authorList>
    </citation>
    <scope>NUCLEOTIDE SEQUENCE [LARGE SCALE GENOMIC DNA]</scope>
    <source>
        <strain evidence="6">DSM 1551</strain>
    </source>
</reference>
<keyword evidence="2 5" id="KW-0238">DNA-binding</keyword>
<dbReference type="InterPro" id="IPR036390">
    <property type="entry name" value="WH_DNA-bd_sf"/>
</dbReference>
<dbReference type="PANTHER" id="PTHR42756:SF1">
    <property type="entry name" value="TRANSCRIPTIONAL REPRESSOR OF EMRAB OPERON"/>
    <property type="match status" value="1"/>
</dbReference>
<keyword evidence="1" id="KW-0805">Transcription regulation</keyword>
<proteinExistence type="predicted"/>
<accession>A0A1I0E485</accession>
<evidence type="ECO:0000256" key="3">
    <source>
        <dbReference type="ARBA" id="ARBA00023163"/>
    </source>
</evidence>
<gene>
    <name evidence="5" type="ORF">SAMN04489758_10944</name>
</gene>
<sequence length="153" mass="17725">MTNRDILNRELINHLFVRLFNQILDIEAQYMVGHGVEDLSLSELHIIDAISSLSNPTMSTIASKATLSNGTITIAIKKLEAKGYVKRRKDDIDRRVIRVELTTKGNRVCKVHHEFHEEMVSRICEDSHVLDDELLIKSLQQLVYFFEDIKEKY</sequence>
<dbReference type="SMART" id="SM00347">
    <property type="entry name" value="HTH_MARR"/>
    <property type="match status" value="1"/>
</dbReference>
<dbReference type="Pfam" id="PF01047">
    <property type="entry name" value="MarR"/>
    <property type="match status" value="1"/>
</dbReference>
<dbReference type="GeneID" id="78288130"/>
<protein>
    <submittedName>
        <fullName evidence="5">DNA-binding transcriptional regulator, MarR family</fullName>
    </submittedName>
</protein>
<dbReference type="PRINTS" id="PR00598">
    <property type="entry name" value="HTHMARR"/>
</dbReference>
<dbReference type="SUPFAM" id="SSF46785">
    <property type="entry name" value="Winged helix' DNA-binding domain"/>
    <property type="match status" value="1"/>
</dbReference>
<dbReference type="Gene3D" id="1.10.10.10">
    <property type="entry name" value="Winged helix-like DNA-binding domain superfamily/Winged helix DNA-binding domain"/>
    <property type="match status" value="1"/>
</dbReference>
<feature type="domain" description="HTH marR-type" evidence="4">
    <location>
        <begin position="1"/>
        <end position="151"/>
    </location>
</feature>
<dbReference type="RefSeq" id="WP_092353329.1">
    <property type="nucleotide sequence ID" value="NZ_CAJTPY010000005.1"/>
</dbReference>
<dbReference type="PANTHER" id="PTHR42756">
    <property type="entry name" value="TRANSCRIPTIONAL REGULATOR, MARR"/>
    <property type="match status" value="1"/>
</dbReference>
<evidence type="ECO:0000259" key="4">
    <source>
        <dbReference type="PROSITE" id="PS50995"/>
    </source>
</evidence>
<dbReference type="EMBL" id="FOIN01000009">
    <property type="protein sequence ID" value="SET39699.1"/>
    <property type="molecule type" value="Genomic_DNA"/>
</dbReference>
<name>A0A1I0E485_9FIRM</name>
<dbReference type="PROSITE" id="PS50995">
    <property type="entry name" value="HTH_MARR_2"/>
    <property type="match status" value="1"/>
</dbReference>